<dbReference type="AlphaFoldDB" id="A0A1I5R1P3"/>
<name>A0A1I5R1P3_9BACT</name>
<dbReference type="InterPro" id="IPR036514">
    <property type="entry name" value="SGNH_hydro_sf"/>
</dbReference>
<feature type="domain" description="Sialate O-acetylesterase" evidence="3">
    <location>
        <begin position="154"/>
        <end position="429"/>
    </location>
</feature>
<evidence type="ECO:0000313" key="4">
    <source>
        <dbReference type="EMBL" id="SFP51976.1"/>
    </source>
</evidence>
<evidence type="ECO:0000256" key="1">
    <source>
        <dbReference type="ARBA" id="ARBA00022801"/>
    </source>
</evidence>
<proteinExistence type="predicted"/>
<organism evidence="4 5">
    <name type="scientific">Pseudarcicella hirudinis</name>
    <dbReference type="NCBI Taxonomy" id="1079859"/>
    <lineage>
        <taxon>Bacteria</taxon>
        <taxon>Pseudomonadati</taxon>
        <taxon>Bacteroidota</taxon>
        <taxon>Cytophagia</taxon>
        <taxon>Cytophagales</taxon>
        <taxon>Flectobacillaceae</taxon>
        <taxon>Pseudarcicella</taxon>
    </lineage>
</organism>
<gene>
    <name evidence="4" type="ORF">SAMN04515674_103458</name>
</gene>
<evidence type="ECO:0000256" key="2">
    <source>
        <dbReference type="SAM" id="Phobius"/>
    </source>
</evidence>
<dbReference type="OrthoDB" id="1488710at2"/>
<dbReference type="GO" id="GO:0016788">
    <property type="term" value="F:hydrolase activity, acting on ester bonds"/>
    <property type="evidence" value="ECO:0007669"/>
    <property type="project" value="UniProtKB-ARBA"/>
</dbReference>
<evidence type="ECO:0000259" key="3">
    <source>
        <dbReference type="Pfam" id="PF03629"/>
    </source>
</evidence>
<keyword evidence="2" id="KW-0812">Transmembrane</keyword>
<dbReference type="Proteomes" id="UP000199306">
    <property type="component" value="Unassembled WGS sequence"/>
</dbReference>
<dbReference type="SUPFAM" id="SSF52266">
    <property type="entry name" value="SGNH hydrolase"/>
    <property type="match status" value="1"/>
</dbReference>
<evidence type="ECO:0000313" key="5">
    <source>
        <dbReference type="Proteomes" id="UP000199306"/>
    </source>
</evidence>
<keyword evidence="1" id="KW-0378">Hydrolase</keyword>
<keyword evidence="2" id="KW-0472">Membrane</keyword>
<protein>
    <recommendedName>
        <fullName evidence="3">Sialate O-acetylesterase domain-containing protein</fullName>
    </recommendedName>
</protein>
<accession>A0A1I5R1P3</accession>
<feature type="non-terminal residue" evidence="4">
    <location>
        <position position="724"/>
    </location>
</feature>
<feature type="transmembrane region" description="Helical" evidence="2">
    <location>
        <begin position="14"/>
        <end position="35"/>
    </location>
</feature>
<dbReference type="EMBL" id="FOXH01000003">
    <property type="protein sequence ID" value="SFP51976.1"/>
    <property type="molecule type" value="Genomic_DNA"/>
</dbReference>
<dbReference type="STRING" id="1079859.SAMN04515674_103458"/>
<keyword evidence="2" id="KW-1133">Transmembrane helix</keyword>
<dbReference type="InterPro" id="IPR005181">
    <property type="entry name" value="SASA"/>
</dbReference>
<reference evidence="4 5" key="1">
    <citation type="submission" date="2016-10" db="EMBL/GenBank/DDBJ databases">
        <authorList>
            <person name="de Groot N.N."/>
        </authorList>
    </citation>
    <scope>NUCLEOTIDE SEQUENCE [LARGE SCALE GENOMIC DNA]</scope>
    <source>
        <strain evidence="5">E92,LMG 26720,CCM 7988</strain>
    </source>
</reference>
<dbReference type="Gene3D" id="3.40.50.1110">
    <property type="entry name" value="SGNH hydrolase"/>
    <property type="match status" value="1"/>
</dbReference>
<keyword evidence="5" id="KW-1185">Reference proteome</keyword>
<dbReference type="Pfam" id="PF03629">
    <property type="entry name" value="SASA"/>
    <property type="match status" value="1"/>
</dbReference>
<dbReference type="RefSeq" id="WP_092014927.1">
    <property type="nucleotide sequence ID" value="NZ_FOXH01000003.1"/>
</dbReference>
<sequence length="724" mass="78808">MKYSSNTGLFNRKCLSHFFVIEFLFFFLLIFWLSANNTFSQTSVKISLPLDRTVFQQSTANNATFQLAGQINYYYPSSMGSTLEYQIESLSRTGEVIATTQSWTGTGINYATSSGFFNKTLTLSTGWYRISVRYNTNYSGSIKSNAIKVGVGEVLFAAGQSNAQGVEMGGSNKGGIPDLKGNYDCINAVNQNCWCKQTYDFPIFKQMEYSAEDKVSRIAPNGNQTLWCYQALGKQIVDKNTNVVTPVVFFNAGSGGTGIDNWSTSAGNPNGTTINPLGGYQNCQSNFADWNSEGPQGHPYRGLKTGLNYYGGMLGTRGVIWHQGESDTKENTSEVSYRDKFRAVIQQTRNDFNSNLGWAISRVSRLQYNENIITSDAVKRGQAYINSSASSLSNITWGGYYSDEIADRLPDNTHFNASGLLKLAELYATGNFAGNTAGGNQGGAILSLTPVEFNNRPSLAVNVTRPNTGEITMTVSGSHNGYKWVKNEGKISEAIYFTQGITVNNDGTDKWRCYVSDNKGNVAITQEVALPVREAIVVGTECPSGTFRPSSDKITCDEISGWVFRDNANGPYGVVDVYVDGYKKNTITANLSKYYYGEGGSRGFASNEGYIYNVPANASWRDGVNHTVSVRQCNYNVDFASASLNCPTNSGGPSCDNGASPFSMTSVNYNSSSRCVEYQFNANNLSNANWSIKQGNTTLYSGSLPQPITSNTGTVNCGVTLASG</sequence>